<keyword evidence="1" id="KW-1133">Transmembrane helix</keyword>
<proteinExistence type="predicted"/>
<gene>
    <name evidence="2" type="ORF">CO185_00845</name>
</gene>
<dbReference type="AlphaFoldDB" id="A0A2M7WST4"/>
<evidence type="ECO:0008006" key="4">
    <source>
        <dbReference type="Google" id="ProtNLM"/>
    </source>
</evidence>
<evidence type="ECO:0000256" key="1">
    <source>
        <dbReference type="SAM" id="Phobius"/>
    </source>
</evidence>
<dbReference type="EMBL" id="PFXF01000014">
    <property type="protein sequence ID" value="PJA33013.1"/>
    <property type="molecule type" value="Genomic_DNA"/>
</dbReference>
<sequence length="152" mass="16372">MRNKGFTLLEILFAIAILTIAITIVTFSFSKLNSQQALDKSADLVVSVFNEARSLTLSSKGDSQYGVYIEGSQVTLFKGDTYSSSDPNNAITNLNSLVNIRDVTLSSGGTSVVFKRLTGNTDDTGTLEIFLIAIPENFHTVTINGIGVVELE</sequence>
<feature type="transmembrane region" description="Helical" evidence="1">
    <location>
        <begin position="7"/>
        <end position="29"/>
    </location>
</feature>
<dbReference type="SUPFAM" id="SSF54523">
    <property type="entry name" value="Pili subunits"/>
    <property type="match status" value="1"/>
</dbReference>
<dbReference type="Pfam" id="PF07963">
    <property type="entry name" value="N_methyl"/>
    <property type="match status" value="1"/>
</dbReference>
<evidence type="ECO:0000313" key="3">
    <source>
        <dbReference type="Proteomes" id="UP000230758"/>
    </source>
</evidence>
<reference evidence="3" key="1">
    <citation type="submission" date="2017-09" db="EMBL/GenBank/DDBJ databases">
        <title>Depth-based differentiation of microbial function through sediment-hosted aquifers and enrichment of novel symbionts in the deep terrestrial subsurface.</title>
        <authorList>
            <person name="Probst A.J."/>
            <person name="Ladd B."/>
            <person name="Jarett J.K."/>
            <person name="Geller-Mcgrath D.E."/>
            <person name="Sieber C.M.K."/>
            <person name="Emerson J.B."/>
            <person name="Anantharaman K."/>
            <person name="Thomas B.C."/>
            <person name="Malmstrom R."/>
            <person name="Stieglmeier M."/>
            <person name="Klingl A."/>
            <person name="Woyke T."/>
            <person name="Ryan C.M."/>
            <person name="Banfield J.F."/>
        </authorList>
    </citation>
    <scope>NUCLEOTIDE SEQUENCE [LARGE SCALE GENOMIC DNA]</scope>
</reference>
<dbReference type="InterPro" id="IPR045584">
    <property type="entry name" value="Pilin-like"/>
</dbReference>
<organism evidence="2 3">
    <name type="scientific">Candidatus Zambryskibacteria bacterium CG_4_9_14_3_um_filter_42_15</name>
    <dbReference type="NCBI Taxonomy" id="1975112"/>
    <lineage>
        <taxon>Bacteria</taxon>
        <taxon>Candidatus Zambryskiibacteriota</taxon>
    </lineage>
</organism>
<dbReference type="NCBIfam" id="TIGR02532">
    <property type="entry name" value="IV_pilin_GFxxxE"/>
    <property type="match status" value="1"/>
</dbReference>
<accession>A0A2M7WST4</accession>
<dbReference type="Proteomes" id="UP000230758">
    <property type="component" value="Unassembled WGS sequence"/>
</dbReference>
<keyword evidence="1" id="KW-0812">Transmembrane</keyword>
<keyword evidence="1" id="KW-0472">Membrane</keyword>
<protein>
    <recommendedName>
        <fullName evidence="4">General secretion pathway GspH domain-containing protein</fullName>
    </recommendedName>
</protein>
<evidence type="ECO:0000313" key="2">
    <source>
        <dbReference type="EMBL" id="PJA33013.1"/>
    </source>
</evidence>
<dbReference type="InterPro" id="IPR012902">
    <property type="entry name" value="N_methyl_site"/>
</dbReference>
<name>A0A2M7WST4_9BACT</name>
<comment type="caution">
    <text evidence="2">The sequence shown here is derived from an EMBL/GenBank/DDBJ whole genome shotgun (WGS) entry which is preliminary data.</text>
</comment>
<dbReference type="PROSITE" id="PS00409">
    <property type="entry name" value="PROKAR_NTER_METHYL"/>
    <property type="match status" value="1"/>
</dbReference>